<feature type="transmembrane region" description="Helical" evidence="1">
    <location>
        <begin position="123"/>
        <end position="143"/>
    </location>
</feature>
<dbReference type="EMBL" id="FMJE01000004">
    <property type="protein sequence ID" value="SCM82015.1"/>
    <property type="molecule type" value="Genomic_DNA"/>
</dbReference>
<gene>
    <name evidence="3" type="ORF">KL86SPO_40500</name>
</gene>
<protein>
    <recommendedName>
        <fullName evidence="2">Heparan-alpha-glucosaminide N-acetyltransferase catalytic domain-containing protein</fullName>
    </recommendedName>
</protein>
<evidence type="ECO:0000313" key="3">
    <source>
        <dbReference type="EMBL" id="SCM82015.1"/>
    </source>
</evidence>
<feature type="transmembrane region" description="Helical" evidence="1">
    <location>
        <begin position="46"/>
        <end position="68"/>
    </location>
</feature>
<keyword evidence="1" id="KW-0812">Transmembrane</keyword>
<dbReference type="Pfam" id="PF07786">
    <property type="entry name" value="HGSNAT_cat"/>
    <property type="match status" value="1"/>
</dbReference>
<keyword evidence="1" id="KW-1133">Transmembrane helix</keyword>
<evidence type="ECO:0000259" key="2">
    <source>
        <dbReference type="Pfam" id="PF07786"/>
    </source>
</evidence>
<dbReference type="RefSeq" id="WP_198930877.1">
    <property type="nucleotide sequence ID" value="NZ_LT608335.1"/>
</dbReference>
<dbReference type="InterPro" id="IPR012429">
    <property type="entry name" value="HGSNAT_cat"/>
</dbReference>
<name>A0A212LWQ8_9FIRM</name>
<dbReference type="AlphaFoldDB" id="A0A212LWQ8"/>
<organism evidence="3">
    <name type="scientific">uncultured Sporomusa sp</name>
    <dbReference type="NCBI Taxonomy" id="307249"/>
    <lineage>
        <taxon>Bacteria</taxon>
        <taxon>Bacillati</taxon>
        <taxon>Bacillota</taxon>
        <taxon>Negativicutes</taxon>
        <taxon>Selenomonadales</taxon>
        <taxon>Sporomusaceae</taxon>
        <taxon>Sporomusa</taxon>
        <taxon>environmental samples</taxon>
    </lineage>
</organism>
<reference evidence="3" key="1">
    <citation type="submission" date="2016-08" db="EMBL/GenBank/DDBJ databases">
        <authorList>
            <person name="Seilhamer J.J."/>
        </authorList>
    </citation>
    <scope>NUCLEOTIDE SEQUENCE</scope>
    <source>
        <strain evidence="3">86</strain>
    </source>
</reference>
<keyword evidence="1" id="KW-0472">Membrane</keyword>
<feature type="transmembrane region" description="Helical" evidence="1">
    <location>
        <begin position="163"/>
        <end position="184"/>
    </location>
</feature>
<feature type="domain" description="Heparan-alpha-glucosaminide N-acetyltransferase catalytic" evidence="2">
    <location>
        <begin position="7"/>
        <end position="219"/>
    </location>
</feature>
<feature type="transmembrane region" description="Helical" evidence="1">
    <location>
        <begin position="12"/>
        <end position="34"/>
    </location>
</feature>
<proteinExistence type="predicted"/>
<feature type="transmembrane region" description="Helical" evidence="1">
    <location>
        <begin position="75"/>
        <end position="92"/>
    </location>
</feature>
<accession>A0A212LWQ8</accession>
<evidence type="ECO:0000256" key="1">
    <source>
        <dbReference type="SAM" id="Phobius"/>
    </source>
</evidence>
<feature type="transmembrane region" description="Helical" evidence="1">
    <location>
        <begin position="98"/>
        <end position="116"/>
    </location>
</feature>
<sequence>MPQPTARLAEIDLLRGIAILLMIIFHIVFDLAYFYHWPVDYLNGFWYYQGKAAAVLFMLVSGISCTLSRNSLQRGLKVLGTGLIITAVTYLLQPAEYIRFGILHLLGSAMLLAPWLKQYSALTLAVAGTVCIIAGKLAITLTPPLPWFIPLGITPPGFASLDYYPIFPWLGIVLYGLAAGKLLYPAKQPLWPGAALYRPAGWLGWLGRHSLPVYLVHQPLILAGLYLLYKL</sequence>